<dbReference type="AlphaFoldDB" id="A0A9E2KFJ5"/>
<sequence>MKTIILFTILSNAACLSFTNCSSHSQSVKQRENGWYRIIDGQKDSIASRPIVTVKEFAALRMDKDYFGKAVITGSVSKHKLQAWADSTEQLIGKRIGFIFNDSVITAPQVEMRLESGTFQIATPSNYDITSLYQSLLKEKKDSLDALFKANGWENDTLFFNQLNQEKQNSIINTLDYIDACSIIKGFENK</sequence>
<dbReference type="EMBL" id="JAHLFO010000009">
    <property type="protein sequence ID" value="MBU3813069.1"/>
    <property type="molecule type" value="Genomic_DNA"/>
</dbReference>
<evidence type="ECO:0000313" key="2">
    <source>
        <dbReference type="EMBL" id="MBU3813069.1"/>
    </source>
</evidence>
<reference evidence="2" key="2">
    <citation type="submission" date="2021-04" db="EMBL/GenBank/DDBJ databases">
        <authorList>
            <person name="Gilroy R."/>
        </authorList>
    </citation>
    <scope>NUCLEOTIDE SEQUENCE</scope>
    <source>
        <strain evidence="2">B3-3758</strain>
    </source>
</reference>
<comment type="caution">
    <text evidence="2">The sequence shown here is derived from an EMBL/GenBank/DDBJ whole genome shotgun (WGS) entry which is preliminary data.</text>
</comment>
<dbReference type="Gene3D" id="3.30.1360.200">
    <property type="match status" value="1"/>
</dbReference>
<feature type="domain" description="SecDF P1 head subdomain" evidence="1">
    <location>
        <begin position="42"/>
        <end position="123"/>
    </location>
</feature>
<proteinExistence type="predicted"/>
<reference evidence="2" key="1">
    <citation type="journal article" date="2021" name="PeerJ">
        <title>Extensive microbial diversity within the chicken gut microbiome revealed by metagenomics and culture.</title>
        <authorList>
            <person name="Gilroy R."/>
            <person name="Ravi A."/>
            <person name="Getino M."/>
            <person name="Pursley I."/>
            <person name="Horton D.L."/>
            <person name="Alikhan N.F."/>
            <person name="Baker D."/>
            <person name="Gharbi K."/>
            <person name="Hall N."/>
            <person name="Watson M."/>
            <person name="Adriaenssens E.M."/>
            <person name="Foster-Nyarko E."/>
            <person name="Jarju S."/>
            <person name="Secka A."/>
            <person name="Antonio M."/>
            <person name="Oren A."/>
            <person name="Chaudhuri R.R."/>
            <person name="La Ragione R."/>
            <person name="Hildebrand F."/>
            <person name="Pallen M.J."/>
        </authorList>
    </citation>
    <scope>NUCLEOTIDE SEQUENCE</scope>
    <source>
        <strain evidence="2">B3-3758</strain>
    </source>
</reference>
<dbReference type="Proteomes" id="UP000824236">
    <property type="component" value="Unassembled WGS sequence"/>
</dbReference>
<organism evidence="2 3">
    <name type="scientific">Candidatus Bacteroides intestinipullorum</name>
    <dbReference type="NCBI Taxonomy" id="2838471"/>
    <lineage>
        <taxon>Bacteria</taxon>
        <taxon>Pseudomonadati</taxon>
        <taxon>Bacteroidota</taxon>
        <taxon>Bacteroidia</taxon>
        <taxon>Bacteroidales</taxon>
        <taxon>Bacteroidaceae</taxon>
        <taxon>Bacteroides</taxon>
    </lineage>
</organism>
<dbReference type="Pfam" id="PF22599">
    <property type="entry name" value="SecDF_P1_head"/>
    <property type="match status" value="1"/>
</dbReference>
<evidence type="ECO:0000313" key="3">
    <source>
        <dbReference type="Proteomes" id="UP000824236"/>
    </source>
</evidence>
<evidence type="ECO:0000259" key="1">
    <source>
        <dbReference type="Pfam" id="PF22599"/>
    </source>
</evidence>
<accession>A0A9E2KFJ5</accession>
<protein>
    <recommendedName>
        <fullName evidence="1">SecDF P1 head subdomain domain-containing protein</fullName>
    </recommendedName>
</protein>
<dbReference type="InterPro" id="IPR054384">
    <property type="entry name" value="SecDF_P1_head"/>
</dbReference>
<name>A0A9E2KFJ5_9BACE</name>
<gene>
    <name evidence="2" type="ORF">H9791_00980</name>
</gene>